<dbReference type="EMBL" id="QEAM01000378">
    <property type="protein sequence ID" value="TPX40590.1"/>
    <property type="molecule type" value="Genomic_DNA"/>
</dbReference>
<feature type="domain" description="LysM" evidence="2">
    <location>
        <begin position="262"/>
        <end position="310"/>
    </location>
</feature>
<dbReference type="VEuPathDB" id="FungiDB:SeMB42_g07187"/>
<feature type="region of interest" description="Disordered" evidence="1">
    <location>
        <begin position="36"/>
        <end position="97"/>
    </location>
</feature>
<feature type="compositionally biased region" description="Pro residues" evidence="1">
    <location>
        <begin position="56"/>
        <end position="72"/>
    </location>
</feature>
<evidence type="ECO:0000259" key="2">
    <source>
        <dbReference type="PROSITE" id="PS51782"/>
    </source>
</evidence>
<protein>
    <recommendedName>
        <fullName evidence="2">LysM domain-containing protein</fullName>
    </recommendedName>
</protein>
<dbReference type="Pfam" id="PF01476">
    <property type="entry name" value="LysM"/>
    <property type="match status" value="2"/>
</dbReference>
<reference evidence="3 4" key="1">
    <citation type="journal article" date="2019" name="Sci. Rep.">
        <title>Comparative genomics of chytrid fungi reveal insights into the obligate biotrophic and pathogenic lifestyle of Synchytrium endobioticum.</title>
        <authorList>
            <person name="van de Vossenberg B.T.L.H."/>
            <person name="Warris S."/>
            <person name="Nguyen H.D.T."/>
            <person name="van Gent-Pelzer M.P.E."/>
            <person name="Joly D.L."/>
            <person name="van de Geest H.C."/>
            <person name="Bonants P.J.M."/>
            <person name="Smith D.S."/>
            <person name="Levesque C.A."/>
            <person name="van der Lee T.A.J."/>
        </authorList>
    </citation>
    <scope>NUCLEOTIDE SEQUENCE [LARGE SCALE GENOMIC DNA]</scope>
    <source>
        <strain evidence="3 4">LEV6574</strain>
    </source>
</reference>
<dbReference type="SMART" id="SM00257">
    <property type="entry name" value="LysM"/>
    <property type="match status" value="2"/>
</dbReference>
<dbReference type="CDD" id="cd00118">
    <property type="entry name" value="LysM"/>
    <property type="match status" value="2"/>
</dbReference>
<proteinExistence type="predicted"/>
<dbReference type="OrthoDB" id="2128882at2759"/>
<dbReference type="PROSITE" id="PS51782">
    <property type="entry name" value="LYSM"/>
    <property type="match status" value="2"/>
</dbReference>
<evidence type="ECO:0000256" key="1">
    <source>
        <dbReference type="SAM" id="MobiDB-lite"/>
    </source>
</evidence>
<dbReference type="VEuPathDB" id="FungiDB:SeMB42_g04998"/>
<dbReference type="AlphaFoldDB" id="A0A507CN86"/>
<feature type="compositionally biased region" description="Polar residues" evidence="1">
    <location>
        <begin position="81"/>
        <end position="95"/>
    </location>
</feature>
<comment type="caution">
    <text evidence="3">The sequence shown here is derived from an EMBL/GenBank/DDBJ whole genome shotgun (WGS) entry which is preliminary data.</text>
</comment>
<name>A0A507CN86_9FUNG</name>
<accession>A0A507CN86</accession>
<organism evidence="3 4">
    <name type="scientific">Synchytrium endobioticum</name>
    <dbReference type="NCBI Taxonomy" id="286115"/>
    <lineage>
        <taxon>Eukaryota</taxon>
        <taxon>Fungi</taxon>
        <taxon>Fungi incertae sedis</taxon>
        <taxon>Chytridiomycota</taxon>
        <taxon>Chytridiomycota incertae sedis</taxon>
        <taxon>Chytridiomycetes</taxon>
        <taxon>Synchytriales</taxon>
        <taxon>Synchytriaceae</taxon>
        <taxon>Synchytrium</taxon>
    </lineage>
</organism>
<dbReference type="Proteomes" id="UP000320475">
    <property type="component" value="Unassembled WGS sequence"/>
</dbReference>
<feature type="domain" description="LysM" evidence="2">
    <location>
        <begin position="185"/>
        <end position="231"/>
    </location>
</feature>
<sequence length="418" mass="44207">MVVLAFRHSANEACLHQDHRLRIPPAAASLHTTQYETDLEPASPRAKSAHTRLLKPPTPTGPSTPSKDPPPSAFQAPDSYRPSNQTRQNNSTSANHHIVPHAATAADGVISEPTDMRPIYTYSAWSTRLDWSKLRGPLRQIYRDEASSAPANETYLAQRNSTGAFKCASSTGSDCPYHPIANCSKLITIQENDTLQSIAVKYGWRNASDLIPLNPNLNVNEKIYATGSLCVCGPAGCPQAILPASGRICPIVTWNPMRNCSKLYTIVSTDTCLSIAENNQFQQLEGLYNLNPGLNNDTCQNIKAGQSICVDCPPGLMSSATTTSTNGAGQAAVNPANPHPSAGAATTTTITSSSVAIATAMAALTDENKNAVPKPTENGLPTGGAAIAQNLQVSSSAPIIRTAFSMISLAAALLAYIS</sequence>
<evidence type="ECO:0000313" key="4">
    <source>
        <dbReference type="Proteomes" id="UP000320475"/>
    </source>
</evidence>
<evidence type="ECO:0000313" key="3">
    <source>
        <dbReference type="EMBL" id="TPX40590.1"/>
    </source>
</evidence>
<dbReference type="InterPro" id="IPR018392">
    <property type="entry name" value="LysM"/>
</dbReference>
<gene>
    <name evidence="3" type="ORF">SeLEV6574_g06540</name>
</gene>
<dbReference type="Gene3D" id="3.10.350.10">
    <property type="entry name" value="LysM domain"/>
    <property type="match status" value="2"/>
</dbReference>
<dbReference type="InterPro" id="IPR036779">
    <property type="entry name" value="LysM_dom_sf"/>
</dbReference>